<keyword evidence="9" id="KW-1185">Reference proteome</keyword>
<sequence>MSGAPSPARPEPADWSRLVRAAVGTLAEAGVEAPRVDAELLAAHVLGQDRGSALARILAGARPGPGEAEEFAALVGRRAAREPLQHVTGAAPFHGLDLAVGPGVFVPRPETETLVDEALRRGAVRARQGRRPLVVLDLCTGSGAIAAAVAVGLRERGIPAQVTAVELDPVAAGWAERNLTPHGVALRQADALVAGEDLAGSVDLVLSNPPYVPDAEEPPQEEARRDPSLALYGGGERGLDVPLGILRRAAVLLRPGGSVLMEHHETQGEELSAAASASGAFADVRVLPDPAGRDRFLAARRAPAADAPGVDGTMSP</sequence>
<dbReference type="Gene3D" id="1.10.8.10">
    <property type="entry name" value="DNA helicase RuvA subunit, C-terminal domain"/>
    <property type="match status" value="1"/>
</dbReference>
<dbReference type="GO" id="GO:0032259">
    <property type="term" value="P:methylation"/>
    <property type="evidence" value="ECO:0007669"/>
    <property type="project" value="UniProtKB-KW"/>
</dbReference>
<dbReference type="GO" id="GO:0003676">
    <property type="term" value="F:nucleic acid binding"/>
    <property type="evidence" value="ECO:0007669"/>
    <property type="project" value="InterPro"/>
</dbReference>
<comment type="caution">
    <text evidence="5">Lacks conserved residue(s) required for the propagation of feature annotation.</text>
</comment>
<evidence type="ECO:0000313" key="9">
    <source>
        <dbReference type="Proteomes" id="UP000560081"/>
    </source>
</evidence>
<proteinExistence type="inferred from homology"/>
<comment type="function">
    <text evidence="5">Methylates the class 1 translation termination release factors RF1/PrfA and RF2/PrfB on the glutamine residue of the universally conserved GGQ motif.</text>
</comment>
<dbReference type="EMBL" id="JACHMC010000001">
    <property type="protein sequence ID" value="MBB4883040.1"/>
    <property type="molecule type" value="Genomic_DNA"/>
</dbReference>
<dbReference type="PANTHER" id="PTHR18895">
    <property type="entry name" value="HEMK METHYLTRANSFERASE"/>
    <property type="match status" value="1"/>
</dbReference>
<keyword evidence="2 5" id="KW-0808">Transferase</keyword>
<organism evidence="8 9">
    <name type="scientific">Micrococcus flavus</name>
    <dbReference type="NCBI Taxonomy" id="384602"/>
    <lineage>
        <taxon>Bacteria</taxon>
        <taxon>Bacillati</taxon>
        <taxon>Actinomycetota</taxon>
        <taxon>Actinomycetes</taxon>
        <taxon>Micrococcales</taxon>
        <taxon>Micrococcaceae</taxon>
        <taxon>Micrococcus</taxon>
    </lineage>
</organism>
<dbReference type="Pfam" id="PF05175">
    <property type="entry name" value="MTS"/>
    <property type="match status" value="1"/>
</dbReference>
<dbReference type="Pfam" id="PF17827">
    <property type="entry name" value="PrmC_N"/>
    <property type="match status" value="1"/>
</dbReference>
<keyword evidence="3 5" id="KW-0949">S-adenosyl-L-methionine</keyword>
<evidence type="ECO:0000256" key="5">
    <source>
        <dbReference type="HAMAP-Rule" id="MF_02126"/>
    </source>
</evidence>
<dbReference type="InterPro" id="IPR004556">
    <property type="entry name" value="HemK-like"/>
</dbReference>
<evidence type="ECO:0000259" key="6">
    <source>
        <dbReference type="Pfam" id="PF05175"/>
    </source>
</evidence>
<dbReference type="HAMAP" id="MF_02126">
    <property type="entry name" value="RF_methyltr_PrmC"/>
    <property type="match status" value="1"/>
</dbReference>
<name>A0A4Y8X545_9MICC</name>
<evidence type="ECO:0000256" key="4">
    <source>
        <dbReference type="ARBA" id="ARBA00048391"/>
    </source>
</evidence>
<dbReference type="RefSeq" id="WP_135028235.1">
    <property type="nucleotide sequence ID" value="NZ_BMLA01000001.1"/>
</dbReference>
<keyword evidence="1 5" id="KW-0489">Methyltransferase</keyword>
<dbReference type="CDD" id="cd02440">
    <property type="entry name" value="AdoMet_MTases"/>
    <property type="match status" value="1"/>
</dbReference>
<dbReference type="Proteomes" id="UP000560081">
    <property type="component" value="Unassembled WGS sequence"/>
</dbReference>
<dbReference type="GO" id="GO:0102559">
    <property type="term" value="F:peptide chain release factor N(5)-glutamine methyltransferase activity"/>
    <property type="evidence" value="ECO:0007669"/>
    <property type="project" value="UniProtKB-EC"/>
</dbReference>
<dbReference type="OrthoDB" id="9800643at2"/>
<feature type="domain" description="Methyltransferase small" evidence="6">
    <location>
        <begin position="135"/>
        <end position="214"/>
    </location>
</feature>
<evidence type="ECO:0000313" key="8">
    <source>
        <dbReference type="EMBL" id="MBB4883040.1"/>
    </source>
</evidence>
<dbReference type="NCBIfam" id="TIGR03534">
    <property type="entry name" value="RF_mod_PrmC"/>
    <property type="match status" value="1"/>
</dbReference>
<feature type="binding site" evidence="5">
    <location>
        <begin position="208"/>
        <end position="211"/>
    </location>
    <ligand>
        <name>substrate</name>
    </ligand>
</feature>
<dbReference type="InterPro" id="IPR040758">
    <property type="entry name" value="PrmC_N"/>
</dbReference>
<dbReference type="EC" id="2.1.1.297" evidence="5"/>
<dbReference type="InterPro" id="IPR007848">
    <property type="entry name" value="Small_mtfrase_dom"/>
</dbReference>
<dbReference type="PROSITE" id="PS00092">
    <property type="entry name" value="N6_MTASE"/>
    <property type="match status" value="1"/>
</dbReference>
<feature type="binding site" evidence="5">
    <location>
        <position position="166"/>
    </location>
    <ligand>
        <name>S-adenosyl-L-methionine</name>
        <dbReference type="ChEBI" id="CHEBI:59789"/>
    </ligand>
</feature>
<protein>
    <recommendedName>
        <fullName evidence="5">Release factor glutamine methyltransferase</fullName>
        <shortName evidence="5">RF MTase</shortName>
        <ecNumber evidence="5">2.1.1.297</ecNumber>
    </recommendedName>
    <alternativeName>
        <fullName evidence="5">N5-glutamine methyltransferase PrmC</fullName>
    </alternativeName>
    <alternativeName>
        <fullName evidence="5">Protein-(glutamine-N5) MTase PrmC</fullName>
    </alternativeName>
    <alternativeName>
        <fullName evidence="5">Protein-glutamine N-methyltransferase PrmC</fullName>
    </alternativeName>
</protein>
<evidence type="ECO:0000256" key="1">
    <source>
        <dbReference type="ARBA" id="ARBA00022603"/>
    </source>
</evidence>
<dbReference type="PANTHER" id="PTHR18895:SF74">
    <property type="entry name" value="MTRF1L RELEASE FACTOR GLUTAMINE METHYLTRANSFERASE"/>
    <property type="match status" value="1"/>
</dbReference>
<dbReference type="InterPro" id="IPR002052">
    <property type="entry name" value="DNA_methylase_N6_adenine_CS"/>
</dbReference>
<dbReference type="InterPro" id="IPR019874">
    <property type="entry name" value="RF_methyltr_PrmC"/>
</dbReference>
<dbReference type="SUPFAM" id="SSF53335">
    <property type="entry name" value="S-adenosyl-L-methionine-dependent methyltransferases"/>
    <property type="match status" value="1"/>
</dbReference>
<dbReference type="Gene3D" id="3.40.50.150">
    <property type="entry name" value="Vaccinia Virus protein VP39"/>
    <property type="match status" value="1"/>
</dbReference>
<gene>
    <name evidence="5" type="primary">prmC</name>
    <name evidence="8" type="ORF">BJ976_001391</name>
</gene>
<evidence type="ECO:0000256" key="2">
    <source>
        <dbReference type="ARBA" id="ARBA00022679"/>
    </source>
</evidence>
<reference evidence="8 9" key="1">
    <citation type="submission" date="2020-08" db="EMBL/GenBank/DDBJ databases">
        <title>Sequencing the genomes of 1000 actinobacteria strains.</title>
        <authorList>
            <person name="Klenk H.-P."/>
        </authorList>
    </citation>
    <scope>NUCLEOTIDE SEQUENCE [LARGE SCALE GENOMIC DNA]</scope>
    <source>
        <strain evidence="8 9">DSM 19079</strain>
    </source>
</reference>
<feature type="domain" description="Release factor glutamine methyltransferase N-terminal" evidence="7">
    <location>
        <begin position="18"/>
        <end position="89"/>
    </location>
</feature>
<comment type="catalytic activity">
    <reaction evidence="4 5">
        <text>L-glutaminyl-[peptide chain release factor] + S-adenosyl-L-methionine = N(5)-methyl-L-glutaminyl-[peptide chain release factor] + S-adenosyl-L-homocysteine + H(+)</text>
        <dbReference type="Rhea" id="RHEA:42896"/>
        <dbReference type="Rhea" id="RHEA-COMP:10271"/>
        <dbReference type="Rhea" id="RHEA-COMP:10272"/>
        <dbReference type="ChEBI" id="CHEBI:15378"/>
        <dbReference type="ChEBI" id="CHEBI:30011"/>
        <dbReference type="ChEBI" id="CHEBI:57856"/>
        <dbReference type="ChEBI" id="CHEBI:59789"/>
        <dbReference type="ChEBI" id="CHEBI:61891"/>
        <dbReference type="EC" id="2.1.1.297"/>
    </reaction>
</comment>
<comment type="similarity">
    <text evidence="5">Belongs to the protein N5-glutamine methyltransferase family. PrmC subfamily.</text>
</comment>
<comment type="caution">
    <text evidence="8">The sequence shown here is derived from an EMBL/GenBank/DDBJ whole genome shotgun (WGS) entry which is preliminary data.</text>
</comment>
<dbReference type="InterPro" id="IPR029063">
    <property type="entry name" value="SAM-dependent_MTases_sf"/>
</dbReference>
<feature type="binding site" evidence="5">
    <location>
        <position position="208"/>
    </location>
    <ligand>
        <name>S-adenosyl-L-methionine</name>
        <dbReference type="ChEBI" id="CHEBI:59789"/>
    </ligand>
</feature>
<evidence type="ECO:0000259" key="7">
    <source>
        <dbReference type="Pfam" id="PF17827"/>
    </source>
</evidence>
<dbReference type="AlphaFoldDB" id="A0A4Y8X545"/>
<dbReference type="InterPro" id="IPR050320">
    <property type="entry name" value="N5-glutamine_MTase"/>
</dbReference>
<accession>A0A4Y8X545</accession>
<evidence type="ECO:0000256" key="3">
    <source>
        <dbReference type="ARBA" id="ARBA00022691"/>
    </source>
</evidence>
<dbReference type="NCBIfam" id="TIGR00536">
    <property type="entry name" value="hemK_fam"/>
    <property type="match status" value="1"/>
</dbReference>